<dbReference type="Proteomes" id="UP001174136">
    <property type="component" value="Unassembled WGS sequence"/>
</dbReference>
<feature type="region of interest" description="Disordered" evidence="1">
    <location>
        <begin position="211"/>
        <end position="252"/>
    </location>
</feature>
<accession>A0AA47MR10</accession>
<dbReference type="EMBL" id="JAOPHQ010003127">
    <property type="protein sequence ID" value="KAK0144610.1"/>
    <property type="molecule type" value="Genomic_DNA"/>
</dbReference>
<name>A0AA47MR10_MERPO</name>
<evidence type="ECO:0000313" key="3">
    <source>
        <dbReference type="Proteomes" id="UP001174136"/>
    </source>
</evidence>
<dbReference type="AlphaFoldDB" id="A0AA47MR10"/>
<evidence type="ECO:0000313" key="2">
    <source>
        <dbReference type="EMBL" id="KAK0144610.1"/>
    </source>
</evidence>
<gene>
    <name evidence="2" type="ORF">N1851_016952</name>
</gene>
<proteinExistence type="predicted"/>
<sequence length="252" mass="29007">MEAFGTQFIRKTEAIDLEKKQPTSLSVPEVTLRKDFRIWGQIGEAGQKEKLSFTSLTNQIDSGLKKGYTETDIIQAVINAVSPGLRLRDLLEIKRVLTLPTMRTILRGHYKVDSSSEMLNRLMNVFQDPKESAQAFLFRAIELWEKLMWKSGEEGEEDQFSPDLIQRKFLRSLETGLLSEAVKFQLKPHLSNSRVTDEVLIEKMNEAASLEQERENKFKRNTIVKPPRVNEIHTEPLSSNNERDTNDETQVK</sequence>
<reference evidence="2" key="1">
    <citation type="journal article" date="2023" name="Front. Mar. Sci.">
        <title>A new Merluccius polli reference genome to investigate the effects of global change in West African waters.</title>
        <authorList>
            <person name="Mateo J.L."/>
            <person name="Blanco-Fernandez C."/>
            <person name="Garcia-Vazquez E."/>
            <person name="Machado-Schiaffino G."/>
        </authorList>
    </citation>
    <scope>NUCLEOTIDE SEQUENCE</scope>
    <source>
        <strain evidence="2">C29</strain>
        <tissue evidence="2">Fin</tissue>
    </source>
</reference>
<feature type="compositionally biased region" description="Basic and acidic residues" evidence="1">
    <location>
        <begin position="241"/>
        <end position="252"/>
    </location>
</feature>
<organism evidence="2 3">
    <name type="scientific">Merluccius polli</name>
    <name type="common">Benguela hake</name>
    <name type="synonym">Merluccius cadenati</name>
    <dbReference type="NCBI Taxonomy" id="89951"/>
    <lineage>
        <taxon>Eukaryota</taxon>
        <taxon>Metazoa</taxon>
        <taxon>Chordata</taxon>
        <taxon>Craniata</taxon>
        <taxon>Vertebrata</taxon>
        <taxon>Euteleostomi</taxon>
        <taxon>Actinopterygii</taxon>
        <taxon>Neopterygii</taxon>
        <taxon>Teleostei</taxon>
        <taxon>Neoteleostei</taxon>
        <taxon>Acanthomorphata</taxon>
        <taxon>Zeiogadaria</taxon>
        <taxon>Gadariae</taxon>
        <taxon>Gadiformes</taxon>
        <taxon>Gadoidei</taxon>
        <taxon>Merlucciidae</taxon>
        <taxon>Merluccius</taxon>
    </lineage>
</organism>
<keyword evidence="3" id="KW-1185">Reference proteome</keyword>
<evidence type="ECO:0000256" key="1">
    <source>
        <dbReference type="SAM" id="MobiDB-lite"/>
    </source>
</evidence>
<comment type="caution">
    <text evidence="2">The sequence shown here is derived from an EMBL/GenBank/DDBJ whole genome shotgun (WGS) entry which is preliminary data.</text>
</comment>
<protein>
    <submittedName>
        <fullName evidence="2">Uncharacterized protein</fullName>
    </submittedName>
</protein>